<dbReference type="InterPro" id="IPR007325">
    <property type="entry name" value="KFase/CYL"/>
</dbReference>
<protein>
    <submittedName>
        <fullName evidence="2">Cyclase family protein</fullName>
        <ecNumber evidence="2">3.5.-.-</ecNumber>
    </submittedName>
</protein>
<dbReference type="Gene3D" id="3.50.30.50">
    <property type="entry name" value="Putative cyclase"/>
    <property type="match status" value="1"/>
</dbReference>
<evidence type="ECO:0000313" key="3">
    <source>
        <dbReference type="Proteomes" id="UP001597402"/>
    </source>
</evidence>
<dbReference type="Proteomes" id="UP001597402">
    <property type="component" value="Unassembled WGS sequence"/>
</dbReference>
<gene>
    <name evidence="2" type="ORF">ACFSHS_02020</name>
</gene>
<dbReference type="RefSeq" id="WP_376871103.1">
    <property type="nucleotide sequence ID" value="NZ_JBHUHP010000001.1"/>
</dbReference>
<proteinExistence type="predicted"/>
<dbReference type="GO" id="GO:0016787">
    <property type="term" value="F:hydrolase activity"/>
    <property type="evidence" value="ECO:0007669"/>
    <property type="project" value="UniProtKB-KW"/>
</dbReference>
<evidence type="ECO:0000256" key="1">
    <source>
        <dbReference type="SAM" id="MobiDB-lite"/>
    </source>
</evidence>
<dbReference type="PANTHER" id="PTHR31118">
    <property type="entry name" value="CYCLASE-LIKE PROTEIN 2"/>
    <property type="match status" value="1"/>
</dbReference>
<sequence>MTVPLVPGLAPLYPGDTEMEVRRVQHRAHGDPANVSSLTCWLHCGTHVDAPVHFLDGQPGVDAVPIETLLGPAWVVDAAAEHGDIDAAALSRRDIPDGAVRVLLRTSNSALWKAPTFVEESSRSLRTPPPRSPGGIRLVGIDYLSSASSRDRAPTHETFLRAGVTILETLDLRAVDPGWWDPTCLPLRIPGAEAPLRGPCSAVRDPVPRGPAATSGDSVRSPCAAPGWCPRRSA</sequence>
<dbReference type="PANTHER" id="PTHR31118:SF32">
    <property type="entry name" value="KYNURENINE FORMAMIDASE"/>
    <property type="match status" value="1"/>
</dbReference>
<accession>A0ABW4X787</accession>
<feature type="region of interest" description="Disordered" evidence="1">
    <location>
        <begin position="207"/>
        <end position="234"/>
    </location>
</feature>
<dbReference type="Pfam" id="PF04199">
    <property type="entry name" value="Cyclase"/>
    <property type="match status" value="1"/>
</dbReference>
<comment type="caution">
    <text evidence="2">The sequence shown here is derived from an EMBL/GenBank/DDBJ whole genome shotgun (WGS) entry which is preliminary data.</text>
</comment>
<dbReference type="EMBL" id="JBHUHP010000001">
    <property type="protein sequence ID" value="MFD2090340.1"/>
    <property type="molecule type" value="Genomic_DNA"/>
</dbReference>
<dbReference type="SUPFAM" id="SSF102198">
    <property type="entry name" value="Putative cyclase"/>
    <property type="match status" value="1"/>
</dbReference>
<keyword evidence="2" id="KW-0378">Hydrolase</keyword>
<name>A0ABW4X787_9ACTN</name>
<dbReference type="EC" id="3.5.-.-" evidence="2"/>
<evidence type="ECO:0000313" key="2">
    <source>
        <dbReference type="EMBL" id="MFD2090340.1"/>
    </source>
</evidence>
<reference evidence="3" key="1">
    <citation type="journal article" date="2019" name="Int. J. Syst. Evol. Microbiol.">
        <title>The Global Catalogue of Microorganisms (GCM) 10K type strain sequencing project: providing services to taxonomists for standard genome sequencing and annotation.</title>
        <authorList>
            <consortium name="The Broad Institute Genomics Platform"/>
            <consortium name="The Broad Institute Genome Sequencing Center for Infectious Disease"/>
            <person name="Wu L."/>
            <person name="Ma J."/>
        </authorList>
    </citation>
    <scope>NUCLEOTIDE SEQUENCE [LARGE SCALE GENOMIC DNA]</scope>
    <source>
        <strain evidence="3">JCM 3338</strain>
    </source>
</reference>
<keyword evidence="3" id="KW-1185">Reference proteome</keyword>
<dbReference type="InterPro" id="IPR037175">
    <property type="entry name" value="KFase_sf"/>
</dbReference>
<organism evidence="2 3">
    <name type="scientific">Blastococcus deserti</name>
    <dbReference type="NCBI Taxonomy" id="2259033"/>
    <lineage>
        <taxon>Bacteria</taxon>
        <taxon>Bacillati</taxon>
        <taxon>Actinomycetota</taxon>
        <taxon>Actinomycetes</taxon>
        <taxon>Geodermatophilales</taxon>
        <taxon>Geodermatophilaceae</taxon>
        <taxon>Blastococcus</taxon>
    </lineage>
</organism>